<evidence type="ECO:0000313" key="1">
    <source>
        <dbReference type="EMBL" id="AFU69170.1"/>
    </source>
</evidence>
<dbReference type="EMBL" id="CP003879">
    <property type="protein sequence ID" value="AFU69170.1"/>
    <property type="molecule type" value="Genomic_DNA"/>
</dbReference>
<dbReference type="AlphaFoldDB" id="K4IUM5"/>
<dbReference type="KEGG" id="ptq:P700755_002396"/>
<accession>K4IUM5</accession>
<dbReference type="OrthoDB" id="9765065at2"/>
<organism evidence="1 2">
    <name type="scientific">Psychroflexus torquis (strain ATCC 700755 / CIP 106069 / ACAM 623)</name>
    <dbReference type="NCBI Taxonomy" id="313595"/>
    <lineage>
        <taxon>Bacteria</taxon>
        <taxon>Pseudomonadati</taxon>
        <taxon>Bacteroidota</taxon>
        <taxon>Flavobacteriia</taxon>
        <taxon>Flavobacteriales</taxon>
        <taxon>Flavobacteriaceae</taxon>
        <taxon>Psychroflexus</taxon>
    </lineage>
</organism>
<reference evidence="1" key="2">
    <citation type="submission" date="2012-09" db="EMBL/GenBank/DDBJ databases">
        <title>The complete sequence of Psychroflexus torquis an extreme psychrophile from sea-ice that is stimulated by light.</title>
        <authorList>
            <person name="Feng S."/>
            <person name="Powell S.M."/>
            <person name="Bowman J.P."/>
        </authorList>
    </citation>
    <scope>NUCLEOTIDE SEQUENCE [LARGE SCALE GENOMIC DNA]</scope>
    <source>
        <strain evidence="1">ATCC 700755</strain>
    </source>
</reference>
<name>K4IUM5_PSYTT</name>
<keyword evidence="2" id="KW-1185">Reference proteome</keyword>
<evidence type="ECO:0000313" key="2">
    <source>
        <dbReference type="Proteomes" id="UP000008514"/>
    </source>
</evidence>
<protein>
    <submittedName>
        <fullName evidence="1">Uncharacterized protein</fullName>
    </submittedName>
</protein>
<sequence length="100" mass="12062">MENYKGQFHREDGPAFEDKQGYKSWWINGKRHREDGPAIENSNSKVWMINDKLHREDGPAAEYSDGSKSWYLKDTEYTEQEYKFEMRSRKLKKLLVWKVN</sequence>
<dbReference type="HOGENOM" id="CLU_165914_0_0_10"/>
<gene>
    <name evidence="1" type="ordered locus">P700755_002396</name>
</gene>
<proteinExistence type="predicted"/>
<dbReference type="STRING" id="313595.P700755_002396"/>
<dbReference type="RefSeq" id="WP_015024742.1">
    <property type="nucleotide sequence ID" value="NC_018721.1"/>
</dbReference>
<dbReference type="Proteomes" id="UP000008514">
    <property type="component" value="Chromosome"/>
</dbReference>
<reference evidence="1" key="1">
    <citation type="submission" date="2006-03" db="EMBL/GenBank/DDBJ databases">
        <authorList>
            <person name="Bowman J."/>
            <person name="Ferriera S."/>
            <person name="Johnson J."/>
            <person name="Kravitz S."/>
            <person name="Halpern A."/>
            <person name="Remington K."/>
            <person name="Beeson K."/>
            <person name="Tran B."/>
            <person name="Rogers Y.-H."/>
            <person name="Friedman R."/>
            <person name="Venter J.C."/>
        </authorList>
    </citation>
    <scope>NUCLEOTIDE SEQUENCE [LARGE SCALE GENOMIC DNA]</scope>
    <source>
        <strain evidence="1">ATCC 700755</strain>
    </source>
</reference>